<accession>A0A9P1DMQ5</accession>
<gene>
    <name evidence="1" type="ORF">C1SCF055_LOCUS36865</name>
</gene>
<name>A0A9P1DMQ5_9DINO</name>
<evidence type="ECO:0000313" key="3">
    <source>
        <dbReference type="Proteomes" id="UP001152797"/>
    </source>
</evidence>
<dbReference type="Proteomes" id="UP001152797">
    <property type="component" value="Unassembled WGS sequence"/>
</dbReference>
<sequence length="218" mass="23483">MPADDGPATYCASEGEMCRCSGRVYFGRKFDNDQDGDRLTLSEMTLAQHRSKMINGDVACTTGNFESDPQINRPKQCLCQALNGQVPKSPADDGPATICANEGEMCECQGKAYYGRKLPVNGKEPLNLAQTVTSVYRAKMVRGQIRCSPGGFGGCRDADSCEHAAIVVPLLFTGCPSVNKWNCHLPNKMVGVGENQPVAGPTQRYPEDILPLVSFPGS</sequence>
<protein>
    <submittedName>
        <fullName evidence="2">Isochorismatase family protein YddQ</fullName>
    </submittedName>
</protein>
<comment type="caution">
    <text evidence="1">The sequence shown here is derived from an EMBL/GenBank/DDBJ whole genome shotgun (WGS) entry which is preliminary data.</text>
</comment>
<dbReference type="AlphaFoldDB" id="A0A9P1DMQ5"/>
<organism evidence="1">
    <name type="scientific">Cladocopium goreaui</name>
    <dbReference type="NCBI Taxonomy" id="2562237"/>
    <lineage>
        <taxon>Eukaryota</taxon>
        <taxon>Sar</taxon>
        <taxon>Alveolata</taxon>
        <taxon>Dinophyceae</taxon>
        <taxon>Suessiales</taxon>
        <taxon>Symbiodiniaceae</taxon>
        <taxon>Cladocopium</taxon>
    </lineage>
</organism>
<dbReference type="EMBL" id="CAMXCT010005223">
    <property type="protein sequence ID" value="CAI4011734.1"/>
    <property type="molecule type" value="Genomic_DNA"/>
</dbReference>
<dbReference type="EMBL" id="CAMXCT020005223">
    <property type="protein sequence ID" value="CAL1165109.1"/>
    <property type="molecule type" value="Genomic_DNA"/>
</dbReference>
<proteinExistence type="predicted"/>
<dbReference type="EMBL" id="CAMXCT030005223">
    <property type="protein sequence ID" value="CAL4799046.1"/>
    <property type="molecule type" value="Genomic_DNA"/>
</dbReference>
<reference evidence="1" key="1">
    <citation type="submission" date="2022-10" db="EMBL/GenBank/DDBJ databases">
        <authorList>
            <person name="Chen Y."/>
            <person name="Dougan E. K."/>
            <person name="Chan C."/>
            <person name="Rhodes N."/>
            <person name="Thang M."/>
        </authorList>
    </citation>
    <scope>NUCLEOTIDE SEQUENCE</scope>
</reference>
<keyword evidence="3" id="KW-1185">Reference proteome</keyword>
<reference evidence="2 3" key="2">
    <citation type="submission" date="2024-05" db="EMBL/GenBank/DDBJ databases">
        <authorList>
            <person name="Chen Y."/>
            <person name="Shah S."/>
            <person name="Dougan E. K."/>
            <person name="Thang M."/>
            <person name="Chan C."/>
        </authorList>
    </citation>
    <scope>NUCLEOTIDE SEQUENCE [LARGE SCALE GENOMIC DNA]</scope>
</reference>
<evidence type="ECO:0000313" key="2">
    <source>
        <dbReference type="EMBL" id="CAL4799046.1"/>
    </source>
</evidence>
<evidence type="ECO:0000313" key="1">
    <source>
        <dbReference type="EMBL" id="CAI4011734.1"/>
    </source>
</evidence>